<feature type="domain" description="ParB-like N-terminal" evidence="1">
    <location>
        <begin position="40"/>
        <end position="141"/>
    </location>
</feature>
<protein>
    <recommendedName>
        <fullName evidence="1">ParB-like N-terminal domain-containing protein</fullName>
    </recommendedName>
</protein>
<dbReference type="InterPro" id="IPR050336">
    <property type="entry name" value="Chromosome_partition/occlusion"/>
</dbReference>
<dbReference type="GO" id="GO:0007059">
    <property type="term" value="P:chromosome segregation"/>
    <property type="evidence" value="ECO:0007669"/>
    <property type="project" value="TreeGrafter"/>
</dbReference>
<organism evidence="2 3">
    <name type="scientific">Acaryochloris marina (strain MBIC 11017)</name>
    <dbReference type="NCBI Taxonomy" id="329726"/>
    <lineage>
        <taxon>Bacteria</taxon>
        <taxon>Bacillati</taxon>
        <taxon>Cyanobacteriota</taxon>
        <taxon>Cyanophyceae</taxon>
        <taxon>Acaryochloridales</taxon>
        <taxon>Acaryochloridaceae</taxon>
        <taxon>Acaryochloris</taxon>
    </lineage>
</organism>
<dbReference type="Proteomes" id="UP000000268">
    <property type="component" value="Plasmid pREB6"/>
</dbReference>
<dbReference type="SUPFAM" id="SSF110849">
    <property type="entry name" value="ParB/Sulfiredoxin"/>
    <property type="match status" value="1"/>
</dbReference>
<dbReference type="Gene3D" id="3.90.1530.10">
    <property type="entry name" value="Conserved hypothetical protein from pyrococcus furiosus pfu- 392566-001, ParB domain"/>
    <property type="match status" value="1"/>
</dbReference>
<keyword evidence="2" id="KW-0614">Plasmid</keyword>
<dbReference type="InterPro" id="IPR036086">
    <property type="entry name" value="ParB/Sulfiredoxin_sf"/>
</dbReference>
<sequence length="266" mass="30399">MAQRKTNTKRFQQALNVADDMSVIDQAISNDTNSNRYLKTAILLDQIKLRSEDTRELNQDHVFALSESIEVLGLIEPLVVDTRNRLLAGGHRLSAIHFLRDNKQERYDEQFPGSKIPVRVMPFDADQDPEKALQCEVAENEHRRDYTATEVRNLAERLKKAGYSHGKGRPRKGKKALLPALEVIIGKHTRTIQRYLSDHQKENTTNVALTAETKKLKRIEKDLLAWKNENMHCTANSKKALLLKRIPSMAKLINQVLTEIQTQDGN</sequence>
<keyword evidence="3" id="KW-1185">Reference proteome</keyword>
<gene>
    <name evidence="2" type="ordered locus">AM1_F0037</name>
</gene>
<dbReference type="GO" id="GO:0005694">
    <property type="term" value="C:chromosome"/>
    <property type="evidence" value="ECO:0007669"/>
    <property type="project" value="TreeGrafter"/>
</dbReference>
<dbReference type="GO" id="GO:0045881">
    <property type="term" value="P:positive regulation of sporulation resulting in formation of a cellular spore"/>
    <property type="evidence" value="ECO:0007669"/>
    <property type="project" value="TreeGrafter"/>
</dbReference>
<dbReference type="KEGG" id="amr:AM1_F0037"/>
<dbReference type="InterPro" id="IPR003115">
    <property type="entry name" value="ParB_N"/>
</dbReference>
<dbReference type="HOGENOM" id="CLU_1040994_0_0_3"/>
<dbReference type="SMART" id="SM00470">
    <property type="entry name" value="ParB"/>
    <property type="match status" value="1"/>
</dbReference>
<dbReference type="EMBL" id="CP000843">
    <property type="protein sequence ID" value="ABW33145.1"/>
    <property type="molecule type" value="Genomic_DNA"/>
</dbReference>
<evidence type="ECO:0000259" key="1">
    <source>
        <dbReference type="SMART" id="SM00470"/>
    </source>
</evidence>
<geneLocation type="plasmid" evidence="2 3">
    <name>pREB6</name>
</geneLocation>
<dbReference type="AlphaFoldDB" id="A8ZQ20"/>
<dbReference type="RefSeq" id="WP_012168111.1">
    <property type="nucleotide sequence ID" value="NC_009931.1"/>
</dbReference>
<dbReference type="PANTHER" id="PTHR33375:SF1">
    <property type="entry name" value="CHROMOSOME-PARTITIONING PROTEIN PARB-RELATED"/>
    <property type="match status" value="1"/>
</dbReference>
<name>A8ZQ20_ACAM1</name>
<accession>A8ZQ20</accession>
<evidence type="ECO:0000313" key="3">
    <source>
        <dbReference type="Proteomes" id="UP000000268"/>
    </source>
</evidence>
<proteinExistence type="predicted"/>
<dbReference type="PANTHER" id="PTHR33375">
    <property type="entry name" value="CHROMOSOME-PARTITIONING PROTEIN PARB-RELATED"/>
    <property type="match status" value="1"/>
</dbReference>
<reference evidence="2 3" key="1">
    <citation type="journal article" date="2008" name="Proc. Natl. Acad. Sci. U.S.A.">
        <title>Niche adaptation and genome expansion in the chlorophyll d-producing cyanobacterium Acaryochloris marina.</title>
        <authorList>
            <person name="Swingley W.D."/>
            <person name="Chen M."/>
            <person name="Cheung P.C."/>
            <person name="Conrad A.L."/>
            <person name="Dejesa L.C."/>
            <person name="Hao J."/>
            <person name="Honchak B.M."/>
            <person name="Karbach L.E."/>
            <person name="Kurdoglu A."/>
            <person name="Lahiri S."/>
            <person name="Mastrian S.D."/>
            <person name="Miyashita H."/>
            <person name="Page L."/>
            <person name="Ramakrishna P."/>
            <person name="Satoh S."/>
            <person name="Sattley W.M."/>
            <person name="Shimada Y."/>
            <person name="Taylor H.L."/>
            <person name="Tomo T."/>
            <person name="Tsuchiya T."/>
            <person name="Wang Z.T."/>
            <person name="Raymond J."/>
            <person name="Mimuro M."/>
            <person name="Blankenship R.E."/>
            <person name="Touchman J.W."/>
        </authorList>
    </citation>
    <scope>NUCLEOTIDE SEQUENCE [LARGE SCALE GENOMIC DNA]</scope>
    <source>
        <strain evidence="3">MBIC 11017</strain>
        <plasmid evidence="3">Plasmid pREB6</plasmid>
    </source>
</reference>
<dbReference type="OrthoDB" id="490353at2"/>
<evidence type="ECO:0000313" key="2">
    <source>
        <dbReference type="EMBL" id="ABW33145.1"/>
    </source>
</evidence>